<feature type="region of interest" description="Disordered" evidence="1">
    <location>
        <begin position="134"/>
        <end position="157"/>
    </location>
</feature>
<feature type="compositionally biased region" description="Low complexity" evidence="1">
    <location>
        <begin position="529"/>
        <end position="542"/>
    </location>
</feature>
<evidence type="ECO:0000313" key="2">
    <source>
        <dbReference type="EMBL" id="TEB21000.1"/>
    </source>
</evidence>
<gene>
    <name evidence="2" type="ORF">FA13DRAFT_1717377</name>
</gene>
<feature type="compositionally biased region" description="Low complexity" evidence="1">
    <location>
        <begin position="574"/>
        <end position="584"/>
    </location>
</feature>
<name>A0A4Y7SGH8_COPMI</name>
<sequence length="624" mass="68777">MLLLAFPSLRTCVEHTLFLIRTFGIGTSRLYSCSLPFSFGSPFPPRFGSLFLFGIPVYRYTLVLCCLRIILSFPFSSARISALPPPSDSCPELQRRVVFSGDAGKPEGALGKVARRELKFAASIQGNLKLSKTLGSSRGSQRVEPLSPPIKTRGVQRPPHTHLANAAYFYARTHNNGIHSRFRLLRGATSSWNHLLHIRCSLEEPIPSLRLNVVSGRFGVPTTVPHTRKKGNVNEEVSREGEMVGWCRSQGRNVYLMLVRVIDPIEGSPPAITRSGQRTRGCRSGYGWLSGGTGYSEYKRSMSTLKNQALASLTASKVRFLALSSHIFFGKFKHTTAELLGGNQSPFTTIRPLNLSKSFTDETDYTESTIGIVEVARGDADGNHDSILNGQYVAVCERRRCGYSLCLEKFYMLSGIKVEACEKRETPLRPQELNYISDLSGPTPPKGQAGLRQVISEPAIRGRGRFMFPQIKPEVPKTAKKALIHSLVHGMNEDLFWDTFVQCFVCKDIMLRLGMFAAHRCQVDTGAANPRSSTRSPRNSRSLIRPHLLSIPGDIPEVRPLRSMSRFSSPTPTEIISDSEAGSSDDGEARAGPSRFPGAVGLGGEIADSDDELPSILSLFRRDA</sequence>
<comment type="caution">
    <text evidence="2">The sequence shown here is derived from an EMBL/GenBank/DDBJ whole genome shotgun (WGS) entry which is preliminary data.</text>
</comment>
<evidence type="ECO:0000256" key="1">
    <source>
        <dbReference type="SAM" id="MobiDB-lite"/>
    </source>
</evidence>
<keyword evidence="3" id="KW-1185">Reference proteome</keyword>
<evidence type="ECO:0000313" key="3">
    <source>
        <dbReference type="Proteomes" id="UP000298030"/>
    </source>
</evidence>
<feature type="region of interest" description="Disordered" evidence="1">
    <location>
        <begin position="526"/>
        <end position="546"/>
    </location>
</feature>
<protein>
    <submittedName>
        <fullName evidence="2">Uncharacterized protein</fullName>
    </submittedName>
</protein>
<feature type="region of interest" description="Disordered" evidence="1">
    <location>
        <begin position="560"/>
        <end position="607"/>
    </location>
</feature>
<dbReference type="Proteomes" id="UP000298030">
    <property type="component" value="Unassembled WGS sequence"/>
</dbReference>
<reference evidence="2 3" key="1">
    <citation type="journal article" date="2019" name="Nat. Ecol. Evol.">
        <title>Megaphylogeny resolves global patterns of mushroom evolution.</title>
        <authorList>
            <person name="Varga T."/>
            <person name="Krizsan K."/>
            <person name="Foldi C."/>
            <person name="Dima B."/>
            <person name="Sanchez-Garcia M."/>
            <person name="Sanchez-Ramirez S."/>
            <person name="Szollosi G.J."/>
            <person name="Szarkandi J.G."/>
            <person name="Papp V."/>
            <person name="Albert L."/>
            <person name="Andreopoulos W."/>
            <person name="Angelini C."/>
            <person name="Antonin V."/>
            <person name="Barry K.W."/>
            <person name="Bougher N.L."/>
            <person name="Buchanan P."/>
            <person name="Buyck B."/>
            <person name="Bense V."/>
            <person name="Catcheside P."/>
            <person name="Chovatia M."/>
            <person name="Cooper J."/>
            <person name="Damon W."/>
            <person name="Desjardin D."/>
            <person name="Finy P."/>
            <person name="Geml J."/>
            <person name="Haridas S."/>
            <person name="Hughes K."/>
            <person name="Justo A."/>
            <person name="Karasinski D."/>
            <person name="Kautmanova I."/>
            <person name="Kiss B."/>
            <person name="Kocsube S."/>
            <person name="Kotiranta H."/>
            <person name="LaButti K.M."/>
            <person name="Lechner B.E."/>
            <person name="Liimatainen K."/>
            <person name="Lipzen A."/>
            <person name="Lukacs Z."/>
            <person name="Mihaltcheva S."/>
            <person name="Morgado L.N."/>
            <person name="Niskanen T."/>
            <person name="Noordeloos M.E."/>
            <person name="Ohm R.A."/>
            <person name="Ortiz-Santana B."/>
            <person name="Ovrebo C."/>
            <person name="Racz N."/>
            <person name="Riley R."/>
            <person name="Savchenko A."/>
            <person name="Shiryaev A."/>
            <person name="Soop K."/>
            <person name="Spirin V."/>
            <person name="Szebenyi C."/>
            <person name="Tomsovsky M."/>
            <person name="Tulloss R.E."/>
            <person name="Uehling J."/>
            <person name="Grigoriev I.V."/>
            <person name="Vagvolgyi C."/>
            <person name="Papp T."/>
            <person name="Martin F.M."/>
            <person name="Miettinen O."/>
            <person name="Hibbett D.S."/>
            <person name="Nagy L.G."/>
        </authorList>
    </citation>
    <scope>NUCLEOTIDE SEQUENCE [LARGE SCALE GENOMIC DNA]</scope>
    <source>
        <strain evidence="2 3">FP101781</strain>
    </source>
</reference>
<dbReference type="EMBL" id="QPFP01000127">
    <property type="protein sequence ID" value="TEB21000.1"/>
    <property type="molecule type" value="Genomic_DNA"/>
</dbReference>
<accession>A0A4Y7SGH8</accession>
<proteinExistence type="predicted"/>
<organism evidence="2 3">
    <name type="scientific">Coprinellus micaceus</name>
    <name type="common">Glistening ink-cap mushroom</name>
    <name type="synonym">Coprinus micaceus</name>
    <dbReference type="NCBI Taxonomy" id="71717"/>
    <lineage>
        <taxon>Eukaryota</taxon>
        <taxon>Fungi</taxon>
        <taxon>Dikarya</taxon>
        <taxon>Basidiomycota</taxon>
        <taxon>Agaricomycotina</taxon>
        <taxon>Agaricomycetes</taxon>
        <taxon>Agaricomycetidae</taxon>
        <taxon>Agaricales</taxon>
        <taxon>Agaricineae</taxon>
        <taxon>Psathyrellaceae</taxon>
        <taxon>Coprinellus</taxon>
    </lineage>
</organism>
<dbReference type="AlphaFoldDB" id="A0A4Y7SGH8"/>